<dbReference type="EMBL" id="CP097508">
    <property type="protein sequence ID" value="URE09030.1"/>
    <property type="molecule type" value="Genomic_DNA"/>
</dbReference>
<protein>
    <submittedName>
        <fullName evidence="1">Uncharacterized protein</fullName>
    </submittedName>
</protein>
<keyword evidence="2" id="KW-1185">Reference proteome</keyword>
<dbReference type="Proteomes" id="UP001055439">
    <property type="component" value="Chromosome 6"/>
</dbReference>
<gene>
    <name evidence="1" type="ORF">MUK42_36344</name>
</gene>
<accession>A0A9E7G778</accession>
<proteinExistence type="predicted"/>
<sequence length="31" mass="3413">MKPFPHGEVLRLHLAPCSEHQNCSTEGHGSI</sequence>
<evidence type="ECO:0000313" key="1">
    <source>
        <dbReference type="EMBL" id="URE09030.1"/>
    </source>
</evidence>
<dbReference type="AlphaFoldDB" id="A0A9E7G778"/>
<organism evidence="1 2">
    <name type="scientific">Musa troglodytarum</name>
    <name type="common">fe'i banana</name>
    <dbReference type="NCBI Taxonomy" id="320322"/>
    <lineage>
        <taxon>Eukaryota</taxon>
        <taxon>Viridiplantae</taxon>
        <taxon>Streptophyta</taxon>
        <taxon>Embryophyta</taxon>
        <taxon>Tracheophyta</taxon>
        <taxon>Spermatophyta</taxon>
        <taxon>Magnoliopsida</taxon>
        <taxon>Liliopsida</taxon>
        <taxon>Zingiberales</taxon>
        <taxon>Musaceae</taxon>
        <taxon>Musa</taxon>
    </lineage>
</organism>
<reference evidence="1" key="1">
    <citation type="submission" date="2022-05" db="EMBL/GenBank/DDBJ databases">
        <title>The Musa troglodytarum L. genome provides insights into the mechanism of non-climacteric behaviour and enrichment of carotenoids.</title>
        <authorList>
            <person name="Wang J."/>
        </authorList>
    </citation>
    <scope>NUCLEOTIDE SEQUENCE</scope>
    <source>
        <tissue evidence="1">Leaf</tissue>
    </source>
</reference>
<name>A0A9E7G778_9LILI</name>
<evidence type="ECO:0000313" key="2">
    <source>
        <dbReference type="Proteomes" id="UP001055439"/>
    </source>
</evidence>